<organism evidence="8 9">
    <name type="scientific">Novipirellula caenicola</name>
    <dbReference type="NCBI Taxonomy" id="1536901"/>
    <lineage>
        <taxon>Bacteria</taxon>
        <taxon>Pseudomonadati</taxon>
        <taxon>Planctomycetota</taxon>
        <taxon>Planctomycetia</taxon>
        <taxon>Pirellulales</taxon>
        <taxon>Pirellulaceae</taxon>
        <taxon>Novipirellula</taxon>
    </lineage>
</organism>
<evidence type="ECO:0000256" key="7">
    <source>
        <dbReference type="HAMAP-Rule" id="MF_00178"/>
    </source>
</evidence>
<dbReference type="SUPFAM" id="SSF52121">
    <property type="entry name" value="Lumazine synthase"/>
    <property type="match status" value="1"/>
</dbReference>
<keyword evidence="5 7" id="KW-0808">Transferase</keyword>
<evidence type="ECO:0000256" key="2">
    <source>
        <dbReference type="ARBA" id="ARBA00007424"/>
    </source>
</evidence>
<comment type="caution">
    <text evidence="8">The sequence shown here is derived from an EMBL/GenBank/DDBJ whole genome shotgun (WGS) entry which is preliminary data.</text>
</comment>
<dbReference type="NCBIfam" id="TIGR00114">
    <property type="entry name" value="lumazine-synth"/>
    <property type="match status" value="1"/>
</dbReference>
<dbReference type="PANTHER" id="PTHR21058:SF0">
    <property type="entry name" value="6,7-DIMETHYL-8-RIBITYLLUMAZINE SYNTHASE"/>
    <property type="match status" value="1"/>
</dbReference>
<feature type="binding site" evidence="7">
    <location>
        <begin position="82"/>
        <end position="84"/>
    </location>
    <ligand>
        <name>5-amino-6-(D-ribitylamino)uracil</name>
        <dbReference type="ChEBI" id="CHEBI:15934"/>
    </ligand>
</feature>
<evidence type="ECO:0000313" key="9">
    <source>
        <dbReference type="Proteomes" id="UP001416858"/>
    </source>
</evidence>
<comment type="similarity">
    <text evidence="2 7">Belongs to the DMRL synthase family.</text>
</comment>
<dbReference type="PANTHER" id="PTHR21058">
    <property type="entry name" value="6,7-DIMETHYL-8-RIBITYLLUMAZINE SYNTHASE DMRL SYNTHASE LUMAZINE SYNTHASE"/>
    <property type="match status" value="1"/>
</dbReference>
<dbReference type="InterPro" id="IPR036467">
    <property type="entry name" value="LS/RS_sf"/>
</dbReference>
<evidence type="ECO:0000256" key="4">
    <source>
        <dbReference type="ARBA" id="ARBA00022619"/>
    </source>
</evidence>
<evidence type="ECO:0000256" key="3">
    <source>
        <dbReference type="ARBA" id="ARBA00012664"/>
    </source>
</evidence>
<feature type="binding site" evidence="7">
    <location>
        <position position="115"/>
    </location>
    <ligand>
        <name>5-amino-6-(D-ribitylamino)uracil</name>
        <dbReference type="ChEBI" id="CHEBI:15934"/>
    </ligand>
</feature>
<comment type="catalytic activity">
    <reaction evidence="6 7">
        <text>(2S)-2-hydroxy-3-oxobutyl phosphate + 5-amino-6-(D-ribitylamino)uracil = 6,7-dimethyl-8-(1-D-ribityl)lumazine + phosphate + 2 H2O + H(+)</text>
        <dbReference type="Rhea" id="RHEA:26152"/>
        <dbReference type="ChEBI" id="CHEBI:15377"/>
        <dbReference type="ChEBI" id="CHEBI:15378"/>
        <dbReference type="ChEBI" id="CHEBI:15934"/>
        <dbReference type="ChEBI" id="CHEBI:43474"/>
        <dbReference type="ChEBI" id="CHEBI:58201"/>
        <dbReference type="ChEBI" id="CHEBI:58830"/>
        <dbReference type="EC" id="2.5.1.78"/>
    </reaction>
</comment>
<dbReference type="Gene3D" id="3.40.50.960">
    <property type="entry name" value="Lumazine/riboflavin synthase"/>
    <property type="match status" value="1"/>
</dbReference>
<dbReference type="RefSeq" id="WP_345683241.1">
    <property type="nucleotide sequence ID" value="NZ_BAABRO010000003.1"/>
</dbReference>
<dbReference type="Proteomes" id="UP001416858">
    <property type="component" value="Unassembled WGS sequence"/>
</dbReference>
<dbReference type="InterPro" id="IPR034964">
    <property type="entry name" value="LS"/>
</dbReference>
<dbReference type="Pfam" id="PF00885">
    <property type="entry name" value="DMRL_synthase"/>
    <property type="match status" value="1"/>
</dbReference>
<evidence type="ECO:0000256" key="5">
    <source>
        <dbReference type="ARBA" id="ARBA00022679"/>
    </source>
</evidence>
<protein>
    <recommendedName>
        <fullName evidence="3 7">6,7-dimethyl-8-ribityllumazine synthase</fullName>
        <shortName evidence="7">DMRL synthase</shortName>
        <shortName evidence="7">LS</shortName>
        <shortName evidence="7">Lumazine synthase</shortName>
        <ecNumber evidence="3 7">2.5.1.78</ecNumber>
    </recommendedName>
</protein>
<keyword evidence="9" id="KW-1185">Reference proteome</keyword>
<keyword evidence="4 7" id="KW-0686">Riboflavin biosynthesis</keyword>
<feature type="binding site" evidence="7">
    <location>
        <position position="129"/>
    </location>
    <ligand>
        <name>(2S)-2-hydroxy-3-oxobutyl phosphate</name>
        <dbReference type="ChEBI" id="CHEBI:58830"/>
    </ligand>
</feature>
<accession>A0ABP9VM88</accession>
<comment type="pathway">
    <text evidence="1 7">Cofactor biosynthesis; riboflavin biosynthesis; riboflavin from 2-hydroxy-3-oxobutyl phosphate and 5-amino-6-(D-ribitylamino)uracil: step 1/2.</text>
</comment>
<evidence type="ECO:0000256" key="1">
    <source>
        <dbReference type="ARBA" id="ARBA00004917"/>
    </source>
</evidence>
<feature type="binding site" evidence="7">
    <location>
        <position position="24"/>
    </location>
    <ligand>
        <name>5-amino-6-(D-ribitylamino)uracil</name>
        <dbReference type="ChEBI" id="CHEBI:15934"/>
    </ligand>
</feature>
<evidence type="ECO:0000256" key="6">
    <source>
        <dbReference type="ARBA" id="ARBA00048785"/>
    </source>
</evidence>
<evidence type="ECO:0000313" key="8">
    <source>
        <dbReference type="EMBL" id="GAA5506282.1"/>
    </source>
</evidence>
<dbReference type="CDD" id="cd09209">
    <property type="entry name" value="Lumazine_synthase-I"/>
    <property type="match status" value="1"/>
</dbReference>
<feature type="binding site" evidence="7">
    <location>
        <begin position="58"/>
        <end position="60"/>
    </location>
    <ligand>
        <name>5-amino-6-(D-ribitylamino)uracil</name>
        <dbReference type="ChEBI" id="CHEBI:15934"/>
    </ligand>
</feature>
<reference evidence="8 9" key="1">
    <citation type="submission" date="2024-02" db="EMBL/GenBank/DDBJ databases">
        <title>Rhodopirellula caenicola NBRC 110016.</title>
        <authorList>
            <person name="Ichikawa N."/>
            <person name="Katano-Makiyama Y."/>
            <person name="Hidaka K."/>
        </authorList>
    </citation>
    <scope>NUCLEOTIDE SEQUENCE [LARGE SCALE GENOMIC DNA]</scope>
    <source>
        <strain evidence="8 9">NBRC 110016</strain>
    </source>
</reference>
<feature type="binding site" evidence="7">
    <location>
        <begin position="87"/>
        <end position="88"/>
    </location>
    <ligand>
        <name>(2S)-2-hydroxy-3-oxobutyl phosphate</name>
        <dbReference type="ChEBI" id="CHEBI:58830"/>
    </ligand>
</feature>
<dbReference type="HAMAP" id="MF_00178">
    <property type="entry name" value="Lumazine_synth"/>
    <property type="match status" value="1"/>
</dbReference>
<gene>
    <name evidence="7 8" type="primary">ribH</name>
    <name evidence="8" type="ORF">Rcae01_01734</name>
</gene>
<name>A0ABP9VM88_9BACT</name>
<comment type="function">
    <text evidence="7">Catalyzes the formation of 6,7-dimethyl-8-ribityllumazine by condensation of 5-amino-6-(D-ribitylamino)uracil with 3,4-dihydroxy-2-butanone 4-phosphate. This is the penultimate step in the biosynthesis of riboflavin.</text>
</comment>
<feature type="active site" description="Proton donor" evidence="7">
    <location>
        <position position="90"/>
    </location>
</feature>
<dbReference type="EC" id="2.5.1.78" evidence="3 7"/>
<proteinExistence type="inferred from homology"/>
<sequence length="155" mass="16450">MSIEVSGVDGKLPKGKIAIVASRYNEAICDSLVKGAESTLLEAGYSAADIVVVRVPGAWELPIVASRMFKQHSMIAVITLGCVIKGETTHDEHINRAVSEALMRLSIESDSPVGFGLLTCNTVEQALQRSGGNVGNKGEEAAEAVLELLRLAEKM</sequence>
<dbReference type="InterPro" id="IPR002180">
    <property type="entry name" value="LS/RS"/>
</dbReference>
<dbReference type="EMBL" id="BAABRO010000003">
    <property type="protein sequence ID" value="GAA5506282.1"/>
    <property type="molecule type" value="Genomic_DNA"/>
</dbReference>